<reference evidence="1 2" key="1">
    <citation type="journal article" date="2015" name="Nature">
        <title>rRNA introns, odd ribosomes, and small enigmatic genomes across a large radiation of phyla.</title>
        <authorList>
            <person name="Brown C.T."/>
            <person name="Hug L.A."/>
            <person name="Thomas B.C."/>
            <person name="Sharon I."/>
            <person name="Castelle C.J."/>
            <person name="Singh A."/>
            <person name="Wilkins M.J."/>
            <person name="Williams K.H."/>
            <person name="Banfield J.F."/>
        </authorList>
    </citation>
    <scope>NUCLEOTIDE SEQUENCE [LARGE SCALE GENOMIC DNA]</scope>
</reference>
<evidence type="ECO:0000313" key="2">
    <source>
        <dbReference type="Proteomes" id="UP000034316"/>
    </source>
</evidence>
<evidence type="ECO:0000313" key="1">
    <source>
        <dbReference type="EMBL" id="KKP89222.1"/>
    </source>
</evidence>
<accession>A0A0G0GBZ0</accession>
<comment type="caution">
    <text evidence="1">The sequence shown here is derived from an EMBL/GenBank/DDBJ whole genome shotgun (WGS) entry which is preliminary data.</text>
</comment>
<dbReference type="Proteomes" id="UP000034316">
    <property type="component" value="Unassembled WGS sequence"/>
</dbReference>
<organism evidence="1 2">
    <name type="scientific">Berkelbacteria bacterium GW2011_GWA2_35_9</name>
    <dbReference type="NCBI Taxonomy" id="1618333"/>
    <lineage>
        <taxon>Bacteria</taxon>
        <taxon>Candidatus Berkelbacteria</taxon>
    </lineage>
</organism>
<protein>
    <recommendedName>
        <fullName evidence="3">Transposase</fullName>
    </recommendedName>
</protein>
<dbReference type="AlphaFoldDB" id="A0A0G0GBZ0"/>
<proteinExistence type="predicted"/>
<dbReference type="STRING" id="1618333.UR93_C0001G0054"/>
<dbReference type="EMBL" id="LBRB01000001">
    <property type="protein sequence ID" value="KKP89222.1"/>
    <property type="molecule type" value="Genomic_DNA"/>
</dbReference>
<sequence length="158" mass="18691">MDGRIGAKRVFADIPVQMCQFHQKQIINRYLTLNPILPASIELRKIVQSLCQTNLITFTNQLDAWQKWGIFIKEKTKDTINPRRWHYTHGRTRSAYQSLMTNLPYLFTYQKYPELHIPNTTNSLDGYFSHLKELTKLHRGLNKQTKRKMIKEILAKNS</sequence>
<evidence type="ECO:0008006" key="3">
    <source>
        <dbReference type="Google" id="ProtNLM"/>
    </source>
</evidence>
<gene>
    <name evidence="1" type="ORF">UR93_C0001G0054</name>
</gene>
<name>A0A0G0GBZ0_9BACT</name>